<proteinExistence type="predicted"/>
<evidence type="ECO:0000313" key="6">
    <source>
        <dbReference type="EMBL" id="MEQ2472962.1"/>
    </source>
</evidence>
<dbReference type="EMBL" id="JBBMFE010000009">
    <property type="protein sequence ID" value="MEQ2472962.1"/>
    <property type="molecule type" value="Genomic_DNA"/>
</dbReference>
<dbReference type="SUPFAM" id="SSF81301">
    <property type="entry name" value="Nucleotidyltransferase"/>
    <property type="match status" value="1"/>
</dbReference>
<dbReference type="InterPro" id="IPR025923">
    <property type="entry name" value="YodL-like_dom"/>
</dbReference>
<dbReference type="Pfam" id="PF01909">
    <property type="entry name" value="NTP_transf_2"/>
    <property type="match status" value="1"/>
</dbReference>
<dbReference type="InterPro" id="IPR040568">
    <property type="entry name" value="LPD16"/>
</dbReference>
<reference evidence="6 7" key="1">
    <citation type="submission" date="2024-03" db="EMBL/GenBank/DDBJ databases">
        <title>Human intestinal bacterial collection.</title>
        <authorList>
            <person name="Pauvert C."/>
            <person name="Hitch T.C.A."/>
            <person name="Clavel T."/>
        </authorList>
    </citation>
    <scope>NUCLEOTIDE SEQUENCE [LARGE SCALE GENOMIC DNA]</scope>
    <source>
        <strain evidence="6 7">CLA-AA-H132</strain>
    </source>
</reference>
<feature type="domain" description="Polymerase nucleotidyl transferase" evidence="2">
    <location>
        <begin position="973"/>
        <end position="1026"/>
    </location>
</feature>
<dbReference type="CDD" id="cd05403">
    <property type="entry name" value="NT_KNTase_like"/>
    <property type="match status" value="1"/>
</dbReference>
<feature type="domain" description="Large polyvalent protein-associated" evidence="5">
    <location>
        <begin position="825"/>
        <end position="917"/>
    </location>
</feature>
<feature type="domain" description="N-terminal" evidence="3">
    <location>
        <begin position="15"/>
        <end position="137"/>
    </location>
</feature>
<feature type="region of interest" description="Disordered" evidence="1">
    <location>
        <begin position="1289"/>
        <end position="1342"/>
    </location>
</feature>
<dbReference type="Pfam" id="PF08401">
    <property type="entry name" value="ArdcN"/>
    <property type="match status" value="1"/>
</dbReference>
<sequence>MEDKNTVYMSEKQKVKEITDKLEAGLKELFESEKYKSYLSTMSKFHNYSFNNTLLIAMQKPEATLVAGYQAWQKNFERHVNKGEKAIRILAPAPYKIKEERDKLDPVTGEMMFDENGMPQKEETEVTIPAFRAVSVFDVSQTDGKPIPELEVNELLSTVEGYEDFVQALMNISPVPIAFEDIPGDSKGYFSTAEKRIAVQENMSESQTLKTMVHEVAHSRLHDKEVNQSMDIPVKDRNTKEVEAESVAFTVCQHFGIDTSDYSFGYIAGWSSGRNMKELKSSLDTIRKTASELITGIEGAMQELQLNREMEQEHGKESILLVHNEDFSEYNLVSVRGMDSAELISALSTMNEEDKSNIPSYLESKGAWTTELADEQTEEAEEYHIDVRYNMDTDELIDVKERMEQPIDTNLSVMGQAEQLINQLEAEKNIFTSEERNLIVNYAYKLDDMNKTRELAEKLAYREQYAQQDVALTIIDAKAEIDALPDPMIGLSEMREYGYQWDEMLPLTQEKALGLFEHDLPVYLLHTDGAESLAESRERIEEHEGIFGVEKETWNKALKQQTKITLILMDEQEREYTYPYPVVAVDIEEMGGDRTAVFKTSEPISDTDVAEIHNAFYGTDLEFEIEKELGITWVESINYEDGSVITPEMARKEQLLYASTDKYGIYQLKPNPELDSLRFEGTESLKRMGITKDNFDAIKPENYTLLYVGELSELQKETQGATLEAIFEKFNLDHPEDFRGHSLSVSDIVVLHQNGQNTAHFVDSFGYTEIPDFLREQTPEKEEMQDTSGHNVQKTEPEIDGDEIIDLGDETEQVLAEMKKTLESEQETELAFSIADRFISIQEVDGGYDYSIMGADYKEIDGGIYDNPDVTIREALHDILEDLKSQPDYNGAKGNIQREDELIPMDYDGLMEKAEEANRIIPESTPSSVVADFKAKTGELFHDISEMNPEEIEETVKCHVQAKIEEYDINATIVDVAVTGSRCRGLEHEGSDLDVVVELSTAEREDDLFNAFNEDGLHIGEVKVDINPITAQRTGTLESYLPQVEEYLEGVRQVREQEKESAEVTLTVSECGEFHNLGECYENIPTVDEAIAIWKQIPSERMNGIPAIGINILGRGAEPYEDYEIDVLSGKRIDLGVLDYVPDIKNNPQAMEVITELVAKLPDMEIDGVMSEEMEARVWELRMPDLPQEEQLAVELDRLSYDYDTVLYHDSTRNMTENVSELAESIKQGDTGHLTTWLADIISEGAVPEEIKRATELLEKLTEYKPLAKIEEAEEQNYNMIDNVLNNGVGEKAQREKNKRMEEKPPARVSLKVRLAEKKAQVEGKSKEHDVQENEKKSHREM</sequence>
<dbReference type="Pfam" id="PF18830">
    <property type="entry name" value="LPD16"/>
    <property type="match status" value="1"/>
</dbReference>
<dbReference type="InterPro" id="IPR013610">
    <property type="entry name" value="ArdC_N"/>
</dbReference>
<protein>
    <submittedName>
        <fullName evidence="6">YodL domain-containing protein</fullName>
    </submittedName>
</protein>
<evidence type="ECO:0000259" key="2">
    <source>
        <dbReference type="Pfam" id="PF01909"/>
    </source>
</evidence>
<dbReference type="RefSeq" id="WP_349164771.1">
    <property type="nucleotide sequence ID" value="NZ_JBBMFE010000009.1"/>
</dbReference>
<feature type="compositionally biased region" description="Basic and acidic residues" evidence="1">
    <location>
        <begin position="1314"/>
        <end position="1342"/>
    </location>
</feature>
<accession>A0ABV1FIR2</accession>
<keyword evidence="7" id="KW-1185">Reference proteome</keyword>
<dbReference type="InterPro" id="IPR002934">
    <property type="entry name" value="Polymerase_NTP_transf_dom"/>
</dbReference>
<feature type="domain" description="YodL-like" evidence="4">
    <location>
        <begin position="663"/>
        <end position="773"/>
    </location>
</feature>
<evidence type="ECO:0000259" key="5">
    <source>
        <dbReference type="Pfam" id="PF18830"/>
    </source>
</evidence>
<dbReference type="Proteomes" id="UP001438008">
    <property type="component" value="Unassembled WGS sequence"/>
</dbReference>
<comment type="caution">
    <text evidence="6">The sequence shown here is derived from an EMBL/GenBank/DDBJ whole genome shotgun (WGS) entry which is preliminary data.</text>
</comment>
<gene>
    <name evidence="6" type="ORF">WMO29_10765</name>
</gene>
<evidence type="ECO:0000259" key="3">
    <source>
        <dbReference type="Pfam" id="PF08401"/>
    </source>
</evidence>
<evidence type="ECO:0000256" key="1">
    <source>
        <dbReference type="SAM" id="MobiDB-lite"/>
    </source>
</evidence>
<dbReference type="Pfam" id="PF14191">
    <property type="entry name" value="YodL"/>
    <property type="match status" value="1"/>
</dbReference>
<feature type="compositionally biased region" description="Basic and acidic residues" evidence="1">
    <location>
        <begin position="1292"/>
        <end position="1306"/>
    </location>
</feature>
<organism evidence="6 7">
    <name type="scientific">Laedolimicola intestinihominis</name>
    <dbReference type="NCBI Taxonomy" id="3133166"/>
    <lineage>
        <taxon>Bacteria</taxon>
        <taxon>Bacillati</taxon>
        <taxon>Bacillota</taxon>
        <taxon>Clostridia</taxon>
        <taxon>Lachnospirales</taxon>
        <taxon>Lachnospiraceae</taxon>
        <taxon>Laedolimicola</taxon>
    </lineage>
</organism>
<evidence type="ECO:0000313" key="7">
    <source>
        <dbReference type="Proteomes" id="UP001438008"/>
    </source>
</evidence>
<dbReference type="Gene3D" id="1.10.10.2910">
    <property type="match status" value="1"/>
</dbReference>
<evidence type="ECO:0000259" key="4">
    <source>
        <dbReference type="Pfam" id="PF14191"/>
    </source>
</evidence>
<dbReference type="InterPro" id="IPR043519">
    <property type="entry name" value="NT_sf"/>
</dbReference>
<name>A0ABV1FIR2_9FIRM</name>